<sequence length="166" mass="17780">MRVNKRKWYRLPHHIAHWFFCVAAAPAPLEPMGMWCWHGGITSLPPFVSSALLLLFFLATGSPTVAGPLSAPVARPFFRVAAAPAPLEPVGMWCGGSPFWTLSHLDSPPVITVHLPSPGGAHRPSPPQPCRRTLQPTGLGTIGGAPTRKNGSFPGVGVPYWGTIHL</sequence>
<evidence type="ECO:0000313" key="3">
    <source>
        <dbReference type="Proteomes" id="UP001218188"/>
    </source>
</evidence>
<accession>A0AAD6SY81</accession>
<evidence type="ECO:0000313" key="2">
    <source>
        <dbReference type="EMBL" id="KAJ7033942.1"/>
    </source>
</evidence>
<keyword evidence="1" id="KW-1133">Transmembrane helix</keyword>
<comment type="caution">
    <text evidence="2">The sequence shown here is derived from an EMBL/GenBank/DDBJ whole genome shotgun (WGS) entry which is preliminary data.</text>
</comment>
<keyword evidence="3" id="KW-1185">Reference proteome</keyword>
<reference evidence="2" key="1">
    <citation type="submission" date="2023-03" db="EMBL/GenBank/DDBJ databases">
        <title>Massive genome expansion in bonnet fungi (Mycena s.s.) driven by repeated elements and novel gene families across ecological guilds.</title>
        <authorList>
            <consortium name="Lawrence Berkeley National Laboratory"/>
            <person name="Harder C.B."/>
            <person name="Miyauchi S."/>
            <person name="Viragh M."/>
            <person name="Kuo A."/>
            <person name="Thoen E."/>
            <person name="Andreopoulos B."/>
            <person name="Lu D."/>
            <person name="Skrede I."/>
            <person name="Drula E."/>
            <person name="Henrissat B."/>
            <person name="Morin E."/>
            <person name="Kohler A."/>
            <person name="Barry K."/>
            <person name="LaButti K."/>
            <person name="Morin E."/>
            <person name="Salamov A."/>
            <person name="Lipzen A."/>
            <person name="Mereny Z."/>
            <person name="Hegedus B."/>
            <person name="Baldrian P."/>
            <person name="Stursova M."/>
            <person name="Weitz H."/>
            <person name="Taylor A."/>
            <person name="Grigoriev I.V."/>
            <person name="Nagy L.G."/>
            <person name="Martin F."/>
            <person name="Kauserud H."/>
        </authorList>
    </citation>
    <scope>NUCLEOTIDE SEQUENCE</scope>
    <source>
        <strain evidence="2">CBHHK200</strain>
    </source>
</reference>
<dbReference type="AlphaFoldDB" id="A0AAD6SY81"/>
<organism evidence="2 3">
    <name type="scientific">Mycena alexandri</name>
    <dbReference type="NCBI Taxonomy" id="1745969"/>
    <lineage>
        <taxon>Eukaryota</taxon>
        <taxon>Fungi</taxon>
        <taxon>Dikarya</taxon>
        <taxon>Basidiomycota</taxon>
        <taxon>Agaricomycotina</taxon>
        <taxon>Agaricomycetes</taxon>
        <taxon>Agaricomycetidae</taxon>
        <taxon>Agaricales</taxon>
        <taxon>Marasmiineae</taxon>
        <taxon>Mycenaceae</taxon>
        <taxon>Mycena</taxon>
    </lineage>
</organism>
<gene>
    <name evidence="2" type="ORF">C8F04DRAFT_1234579</name>
</gene>
<keyword evidence="1" id="KW-0472">Membrane</keyword>
<proteinExistence type="predicted"/>
<keyword evidence="1" id="KW-0812">Transmembrane</keyword>
<name>A0AAD6SY81_9AGAR</name>
<feature type="transmembrane region" description="Helical" evidence="1">
    <location>
        <begin position="47"/>
        <end position="69"/>
    </location>
</feature>
<dbReference type="EMBL" id="JARJCM010000061">
    <property type="protein sequence ID" value="KAJ7033942.1"/>
    <property type="molecule type" value="Genomic_DNA"/>
</dbReference>
<dbReference type="Proteomes" id="UP001218188">
    <property type="component" value="Unassembled WGS sequence"/>
</dbReference>
<protein>
    <submittedName>
        <fullName evidence="2">Uncharacterized protein</fullName>
    </submittedName>
</protein>
<evidence type="ECO:0000256" key="1">
    <source>
        <dbReference type="SAM" id="Phobius"/>
    </source>
</evidence>